<dbReference type="AlphaFoldDB" id="A0A0L0GCY5"/>
<keyword evidence="1" id="KW-1133">Transmembrane helix</keyword>
<protein>
    <submittedName>
        <fullName evidence="2">Uncharacterized protein</fullName>
    </submittedName>
</protein>
<evidence type="ECO:0000313" key="2">
    <source>
        <dbReference type="EMBL" id="KNC86880.1"/>
    </source>
</evidence>
<dbReference type="EMBL" id="KQ241631">
    <property type="protein sequence ID" value="KNC86880.1"/>
    <property type="molecule type" value="Genomic_DNA"/>
</dbReference>
<evidence type="ECO:0000313" key="3">
    <source>
        <dbReference type="Proteomes" id="UP000054560"/>
    </source>
</evidence>
<keyword evidence="1" id="KW-0472">Membrane</keyword>
<feature type="transmembrane region" description="Helical" evidence="1">
    <location>
        <begin position="147"/>
        <end position="171"/>
    </location>
</feature>
<name>A0A0L0GCY5_9EUKA</name>
<accession>A0A0L0GCY5</accession>
<organism evidence="2 3">
    <name type="scientific">Sphaeroforma arctica JP610</name>
    <dbReference type="NCBI Taxonomy" id="667725"/>
    <lineage>
        <taxon>Eukaryota</taxon>
        <taxon>Ichthyosporea</taxon>
        <taxon>Ichthyophonida</taxon>
        <taxon>Sphaeroforma</taxon>
    </lineage>
</organism>
<sequence>MRRQQVDLGNGSLRPIITLPPLPNAPTILPPNDATRTTTVNSPTGLDGTVITTAETTTAGFSSTDIATTESLIDCGPNGTLQSDNRCLCREGFATNNNQDALSFEYCTLPVTGNNAPAPGGGGSNGNTEISDAGSAASTSSSSIDTVGLAFLIFGVLTFLVVMGISCVFCAKCCCKSPRPRSATNRTRTDSLIEKDWSHPTCSFSRDTRVTGISSAKAI</sequence>
<keyword evidence="1" id="KW-0812">Transmembrane</keyword>
<dbReference type="Proteomes" id="UP000054560">
    <property type="component" value="Unassembled WGS sequence"/>
</dbReference>
<dbReference type="GeneID" id="25901479"/>
<keyword evidence="3" id="KW-1185">Reference proteome</keyword>
<gene>
    <name evidence="2" type="ORF">SARC_00975</name>
</gene>
<proteinExistence type="predicted"/>
<reference evidence="2 3" key="1">
    <citation type="submission" date="2011-02" db="EMBL/GenBank/DDBJ databases">
        <title>The Genome Sequence of Sphaeroforma arctica JP610.</title>
        <authorList>
            <consortium name="The Broad Institute Genome Sequencing Platform"/>
            <person name="Russ C."/>
            <person name="Cuomo C."/>
            <person name="Young S.K."/>
            <person name="Zeng Q."/>
            <person name="Gargeya S."/>
            <person name="Alvarado L."/>
            <person name="Berlin A."/>
            <person name="Chapman S.B."/>
            <person name="Chen Z."/>
            <person name="Freedman E."/>
            <person name="Gellesch M."/>
            <person name="Goldberg J."/>
            <person name="Griggs A."/>
            <person name="Gujja S."/>
            <person name="Heilman E."/>
            <person name="Heiman D."/>
            <person name="Howarth C."/>
            <person name="Mehta T."/>
            <person name="Neiman D."/>
            <person name="Pearson M."/>
            <person name="Roberts A."/>
            <person name="Saif S."/>
            <person name="Shea T."/>
            <person name="Shenoy N."/>
            <person name="Sisk P."/>
            <person name="Stolte C."/>
            <person name="Sykes S."/>
            <person name="White J."/>
            <person name="Yandava C."/>
            <person name="Burger G."/>
            <person name="Gray M.W."/>
            <person name="Holland P.W.H."/>
            <person name="King N."/>
            <person name="Lang F.B.F."/>
            <person name="Roger A.J."/>
            <person name="Ruiz-Trillo I."/>
            <person name="Haas B."/>
            <person name="Nusbaum C."/>
            <person name="Birren B."/>
        </authorList>
    </citation>
    <scope>NUCLEOTIDE SEQUENCE [LARGE SCALE GENOMIC DNA]</scope>
    <source>
        <strain evidence="2 3">JP610</strain>
    </source>
</reference>
<evidence type="ECO:0000256" key="1">
    <source>
        <dbReference type="SAM" id="Phobius"/>
    </source>
</evidence>
<dbReference type="RefSeq" id="XP_014160782.1">
    <property type="nucleotide sequence ID" value="XM_014305307.1"/>
</dbReference>